<reference evidence="1" key="1">
    <citation type="submission" date="2021-02" db="EMBL/GenBank/DDBJ databases">
        <authorList>
            <consortium name="DOE Joint Genome Institute"/>
            <person name="Ahrendt S."/>
            <person name="Looney B.P."/>
            <person name="Miyauchi S."/>
            <person name="Morin E."/>
            <person name="Drula E."/>
            <person name="Courty P.E."/>
            <person name="Chicoki N."/>
            <person name="Fauchery L."/>
            <person name="Kohler A."/>
            <person name="Kuo A."/>
            <person name="Labutti K."/>
            <person name="Pangilinan J."/>
            <person name="Lipzen A."/>
            <person name="Riley R."/>
            <person name="Andreopoulos W."/>
            <person name="He G."/>
            <person name="Johnson J."/>
            <person name="Barry K.W."/>
            <person name="Grigoriev I.V."/>
            <person name="Nagy L."/>
            <person name="Hibbett D."/>
            <person name="Henrissat B."/>
            <person name="Matheny P.B."/>
            <person name="Labbe J."/>
            <person name="Martin F."/>
        </authorList>
    </citation>
    <scope>NUCLEOTIDE SEQUENCE</scope>
    <source>
        <strain evidence="1">EC-137</strain>
    </source>
</reference>
<accession>A0ACB8Q8G8</accession>
<keyword evidence="2" id="KW-1185">Reference proteome</keyword>
<evidence type="ECO:0000313" key="2">
    <source>
        <dbReference type="Proteomes" id="UP000814128"/>
    </source>
</evidence>
<dbReference type="Proteomes" id="UP000814128">
    <property type="component" value="Unassembled WGS sequence"/>
</dbReference>
<proteinExistence type="predicted"/>
<organism evidence="1 2">
    <name type="scientific">Vararia minispora EC-137</name>
    <dbReference type="NCBI Taxonomy" id="1314806"/>
    <lineage>
        <taxon>Eukaryota</taxon>
        <taxon>Fungi</taxon>
        <taxon>Dikarya</taxon>
        <taxon>Basidiomycota</taxon>
        <taxon>Agaricomycotina</taxon>
        <taxon>Agaricomycetes</taxon>
        <taxon>Russulales</taxon>
        <taxon>Lachnocladiaceae</taxon>
        <taxon>Vararia</taxon>
    </lineage>
</organism>
<dbReference type="EMBL" id="MU273804">
    <property type="protein sequence ID" value="KAI0028017.1"/>
    <property type="molecule type" value="Genomic_DNA"/>
</dbReference>
<name>A0ACB8Q8G8_9AGAM</name>
<protein>
    <submittedName>
        <fullName evidence="1">ADP-ribosylation</fullName>
    </submittedName>
</protein>
<sequence length="230" mass="25794">MSNFCSRKCSDDAINAAPAIFQLSPIDASYKDVEKQFLDQWKHPTHPGTVHKIWRVIATRKAHGKFSRYQLSVERTQNLKDGNSRRRWHGTMRNCRLGDEDNESTLCDLVIGRRQCAVCSIIQSSFKLTRAGQRFNYGRFGTGIYTTGTSSKANDYVVERGGSPYRAILLNDVVLGKTKKLRTSNPTLTQPPAGFDAVVGEPGRDLNYDEAVVYSNDAIRPLFLVIFSPS</sequence>
<evidence type="ECO:0000313" key="1">
    <source>
        <dbReference type="EMBL" id="KAI0028017.1"/>
    </source>
</evidence>
<reference evidence="1" key="2">
    <citation type="journal article" date="2022" name="New Phytol.">
        <title>Evolutionary transition to the ectomycorrhizal habit in the genomes of a hyperdiverse lineage of mushroom-forming fungi.</title>
        <authorList>
            <person name="Looney B."/>
            <person name="Miyauchi S."/>
            <person name="Morin E."/>
            <person name="Drula E."/>
            <person name="Courty P.E."/>
            <person name="Kohler A."/>
            <person name="Kuo A."/>
            <person name="LaButti K."/>
            <person name="Pangilinan J."/>
            <person name="Lipzen A."/>
            <person name="Riley R."/>
            <person name="Andreopoulos W."/>
            <person name="He G."/>
            <person name="Johnson J."/>
            <person name="Nolan M."/>
            <person name="Tritt A."/>
            <person name="Barry K.W."/>
            <person name="Grigoriev I.V."/>
            <person name="Nagy L.G."/>
            <person name="Hibbett D."/>
            <person name="Henrissat B."/>
            <person name="Matheny P.B."/>
            <person name="Labbe J."/>
            <person name="Martin F.M."/>
        </authorList>
    </citation>
    <scope>NUCLEOTIDE SEQUENCE</scope>
    <source>
        <strain evidence="1">EC-137</strain>
    </source>
</reference>
<gene>
    <name evidence="1" type="ORF">K488DRAFT_90195</name>
</gene>
<comment type="caution">
    <text evidence="1">The sequence shown here is derived from an EMBL/GenBank/DDBJ whole genome shotgun (WGS) entry which is preliminary data.</text>
</comment>